<evidence type="ECO:0008006" key="4">
    <source>
        <dbReference type="Google" id="ProtNLM"/>
    </source>
</evidence>
<dbReference type="RefSeq" id="WP_341696907.1">
    <property type="nucleotide sequence ID" value="NZ_JBBYHR010000004.1"/>
</dbReference>
<dbReference type="EMBL" id="JBBYHR010000004">
    <property type="protein sequence ID" value="MEL1244592.1"/>
    <property type="molecule type" value="Genomic_DNA"/>
</dbReference>
<sequence>MKRKQLLLLLCLISFFSYSQGLTIPQWEKLEQYNIIDDSLLSHAERTLEYTIAPKDCYKFIPNEDATKFIAFFVNSAHDAGYERLTRFGGTFQTETGGNGNYYYGYVLWGMQYEGKWYFDKDDEHKFYSENTKSAKKNFLINRVTYHKFFPKGQAFWNGKGGNMFAMMEKGNPYADDYPGVPELVARAKTRSVALDRMARNERTEAFACNYQDSLWNALHTAHPMNYTKRYKGKYMENYCMVLYNPDGNSILMPLVYYNDHGEIWLRYFYLKRTGTRNSLYKWNKFEHRQVNRPEGDESLQIVHDIRTIIKNWGWGTQNMISTPSFWQDNFKETDLIPIP</sequence>
<reference evidence="2 3" key="1">
    <citation type="submission" date="2024-04" db="EMBL/GenBank/DDBJ databases">
        <title>Flavobacterium sp. DGU11 16S ribosomal RNA gene Genome sequencing and assembly.</title>
        <authorList>
            <person name="Park S."/>
        </authorList>
    </citation>
    <scope>NUCLEOTIDE SEQUENCE [LARGE SCALE GENOMIC DNA]</scope>
    <source>
        <strain evidence="2 3">DGU11</strain>
    </source>
</reference>
<comment type="caution">
    <text evidence="2">The sequence shown here is derived from an EMBL/GenBank/DDBJ whole genome shotgun (WGS) entry which is preliminary data.</text>
</comment>
<evidence type="ECO:0000256" key="1">
    <source>
        <dbReference type="SAM" id="SignalP"/>
    </source>
</evidence>
<gene>
    <name evidence="2" type="ORF">AAEO56_09995</name>
</gene>
<protein>
    <recommendedName>
        <fullName evidence="4">MORN repeat variant</fullName>
    </recommendedName>
</protein>
<evidence type="ECO:0000313" key="2">
    <source>
        <dbReference type="EMBL" id="MEL1244592.1"/>
    </source>
</evidence>
<keyword evidence="1" id="KW-0732">Signal</keyword>
<keyword evidence="3" id="KW-1185">Reference proteome</keyword>
<evidence type="ECO:0000313" key="3">
    <source>
        <dbReference type="Proteomes" id="UP001464555"/>
    </source>
</evidence>
<dbReference type="Proteomes" id="UP001464555">
    <property type="component" value="Unassembled WGS sequence"/>
</dbReference>
<name>A0ABU9HWQ2_9FLAO</name>
<proteinExistence type="predicted"/>
<accession>A0ABU9HWQ2</accession>
<organism evidence="2 3">
    <name type="scientific">Flavobacterium arundinis</name>
    <dbReference type="NCBI Taxonomy" id="3139143"/>
    <lineage>
        <taxon>Bacteria</taxon>
        <taxon>Pseudomonadati</taxon>
        <taxon>Bacteroidota</taxon>
        <taxon>Flavobacteriia</taxon>
        <taxon>Flavobacteriales</taxon>
        <taxon>Flavobacteriaceae</taxon>
        <taxon>Flavobacterium</taxon>
    </lineage>
</organism>
<feature type="signal peptide" evidence="1">
    <location>
        <begin position="1"/>
        <end position="19"/>
    </location>
</feature>
<feature type="chain" id="PRO_5045334234" description="MORN repeat variant" evidence="1">
    <location>
        <begin position="20"/>
        <end position="340"/>
    </location>
</feature>